<name>A0A4E0RJN3_FASHE</name>
<sequence>MTQKAVVVQAVYDYIRKHTDELSFKRGETILVSRQMDGGWWEGSLNGVVGWFPSNYVVPVPSTSIIVDDRRSVDDHRQIVQHILEGEVRQVSELAQLISGVLVHLEPFIHLPFLNKVGHMKELLNQAIHLHQTLASALDQMKRSSEPKRVGKLFLDFASTINAIGCDYSKIHLYVVTGIDKNADIVERHMSTCGVKFQPSRWKQQLSLVFDRLGRYPLLLKEMERYLENPHVDRTDIQRAMSVYGEITERCAILRKFKEYDIDILLSTINGWQGMSIDKLGDPILTLRVLLTAVEYESPGTANSTTDANLVGGQLSVLVIFPTCVLLLARNKQMDVYEFTKKVPLSCLTVMGSFETEADVDLLVTDISSEPDSIQPCRISLTCTDQNARDLLVSTLTDLIHYQTQMEQTRPDRSLQERNPSTTVGVTHVQTSTTTATESITTTEVSLNREQTEYSGIPSEPECTGSIEQLSHLSGHSQRSSPGRDVGHPACKSGSDQGGSRISDPADRKDLSTTSEVAGSTVSLVTTGASSKHIDESDTPATLSSTPLNGIRIIPHLIQTNAHVRWLGIDSACRGKEDIPPPSSRVLRCLRLDGPLNVNPGVCPSASSASYVNWAAAGGNQYALSNEHDSSSPLPVLHAAHTRPHSPKGDSGREIRRKKSDPLQLLCGQSVFISRKDRQKSAINVDEVLRSVGEFNERRNADAARILQVVEAYCASAWNQLSCRSLDPSKDRGKNPRVCSGVISPTESKTLLQQVVSPSFISDHPSGANWKQPTNSVSSDVPGTSKTGSNKSSGLSASAIVRSVAKRSGSTKHKSETTTPSSDGARVLAASQLTTSLGPTPGTHSSSGLGNESSVVQSFSPPPVILPTRGGRRL</sequence>
<dbReference type="InterPro" id="IPR000219">
    <property type="entry name" value="DH_dom"/>
</dbReference>
<dbReference type="SUPFAM" id="SSF50044">
    <property type="entry name" value="SH3-domain"/>
    <property type="match status" value="1"/>
</dbReference>
<dbReference type="EMBL" id="JXXN02000288">
    <property type="protein sequence ID" value="THD27905.1"/>
    <property type="molecule type" value="Genomic_DNA"/>
</dbReference>
<evidence type="ECO:0000256" key="3">
    <source>
        <dbReference type="SAM" id="MobiDB-lite"/>
    </source>
</evidence>
<dbReference type="Pfam" id="PF07653">
    <property type="entry name" value="SH3_2"/>
    <property type="match status" value="1"/>
</dbReference>
<comment type="caution">
    <text evidence="6">The sequence shown here is derived from an EMBL/GenBank/DDBJ whole genome shotgun (WGS) entry which is preliminary data.</text>
</comment>
<gene>
    <name evidence="6" type="ORF">D915_001244</name>
</gene>
<organism evidence="6 7">
    <name type="scientific">Fasciola hepatica</name>
    <name type="common">Liver fluke</name>
    <dbReference type="NCBI Taxonomy" id="6192"/>
    <lineage>
        <taxon>Eukaryota</taxon>
        <taxon>Metazoa</taxon>
        <taxon>Spiralia</taxon>
        <taxon>Lophotrochozoa</taxon>
        <taxon>Platyhelminthes</taxon>
        <taxon>Trematoda</taxon>
        <taxon>Digenea</taxon>
        <taxon>Plagiorchiida</taxon>
        <taxon>Echinostomata</taxon>
        <taxon>Echinostomatoidea</taxon>
        <taxon>Fasciolidae</taxon>
        <taxon>Fasciola</taxon>
    </lineage>
</organism>
<evidence type="ECO:0000259" key="4">
    <source>
        <dbReference type="PROSITE" id="PS50002"/>
    </source>
</evidence>
<keyword evidence="7" id="KW-1185">Reference proteome</keyword>
<dbReference type="GO" id="GO:0005085">
    <property type="term" value="F:guanyl-nucleotide exchange factor activity"/>
    <property type="evidence" value="ECO:0007669"/>
    <property type="project" value="InterPro"/>
</dbReference>
<dbReference type="AlphaFoldDB" id="A0A4E0RJN3"/>
<evidence type="ECO:0000256" key="1">
    <source>
        <dbReference type="ARBA" id="ARBA00022443"/>
    </source>
</evidence>
<evidence type="ECO:0000313" key="7">
    <source>
        <dbReference type="Proteomes" id="UP000230066"/>
    </source>
</evidence>
<feature type="compositionally biased region" description="Low complexity" evidence="3">
    <location>
        <begin position="421"/>
        <end position="446"/>
    </location>
</feature>
<feature type="compositionally biased region" description="Low complexity" evidence="3">
    <location>
        <begin position="783"/>
        <end position="796"/>
    </location>
</feature>
<feature type="compositionally biased region" description="Polar residues" evidence="3">
    <location>
        <begin position="512"/>
        <end position="530"/>
    </location>
</feature>
<evidence type="ECO:0000256" key="2">
    <source>
        <dbReference type="PROSITE-ProRule" id="PRU00192"/>
    </source>
</evidence>
<dbReference type="SMART" id="SM00325">
    <property type="entry name" value="RhoGEF"/>
    <property type="match status" value="1"/>
</dbReference>
<dbReference type="PROSITE" id="PS50010">
    <property type="entry name" value="DH_2"/>
    <property type="match status" value="1"/>
</dbReference>
<dbReference type="InterPro" id="IPR035899">
    <property type="entry name" value="DBL_dom_sf"/>
</dbReference>
<feature type="domain" description="DH" evidence="5">
    <location>
        <begin position="75"/>
        <end position="254"/>
    </location>
</feature>
<proteinExistence type="predicted"/>
<dbReference type="Gene3D" id="2.30.29.30">
    <property type="entry name" value="Pleckstrin-homology domain (PH domain)/Phosphotyrosine-binding domain (PTB)"/>
    <property type="match status" value="1"/>
</dbReference>
<feature type="compositionally biased region" description="Polar residues" evidence="3">
    <location>
        <begin position="831"/>
        <end position="852"/>
    </location>
</feature>
<dbReference type="PANTHER" id="PTHR46026">
    <property type="entry name" value="RHO-TYPE GUANINE NUCLEOTIDE EXCHANGE FACTOR, ISOFORM F"/>
    <property type="match status" value="1"/>
</dbReference>
<evidence type="ECO:0000313" key="6">
    <source>
        <dbReference type="EMBL" id="THD27905.1"/>
    </source>
</evidence>
<feature type="region of interest" description="Disordered" evidence="3">
    <location>
        <begin position="762"/>
        <end position="874"/>
    </location>
</feature>
<protein>
    <recommendedName>
        <fullName evidence="8">Rho guanine nucleotide exchange factor 7</fullName>
    </recommendedName>
</protein>
<accession>A0A4E0RJN3</accession>
<dbReference type="PANTHER" id="PTHR46026:SF1">
    <property type="entry name" value="RHO-TYPE GUANINE NUCLEOTIDE EXCHANGE FACTOR, ISOFORM F"/>
    <property type="match status" value="1"/>
</dbReference>
<dbReference type="SMART" id="SM00326">
    <property type="entry name" value="SH3"/>
    <property type="match status" value="1"/>
</dbReference>
<evidence type="ECO:0000259" key="5">
    <source>
        <dbReference type="PROSITE" id="PS50010"/>
    </source>
</evidence>
<keyword evidence="1 2" id="KW-0728">SH3 domain</keyword>
<dbReference type="SUPFAM" id="SSF48065">
    <property type="entry name" value="DBL homology domain (DH-domain)"/>
    <property type="match status" value="1"/>
</dbReference>
<dbReference type="Proteomes" id="UP000230066">
    <property type="component" value="Unassembled WGS sequence"/>
</dbReference>
<feature type="region of interest" description="Disordered" evidence="3">
    <location>
        <begin position="406"/>
        <end position="547"/>
    </location>
</feature>
<reference evidence="6" key="1">
    <citation type="submission" date="2019-03" db="EMBL/GenBank/DDBJ databases">
        <title>Improved annotation for the trematode Fasciola hepatica.</title>
        <authorList>
            <person name="Choi Y.-J."/>
            <person name="Martin J."/>
            <person name="Mitreva M."/>
        </authorList>
    </citation>
    <scope>NUCLEOTIDE SEQUENCE [LARGE SCALE GENOMIC DNA]</scope>
</reference>
<feature type="region of interest" description="Disordered" evidence="3">
    <location>
        <begin position="626"/>
        <end position="658"/>
    </location>
</feature>
<dbReference type="Pfam" id="PF00621">
    <property type="entry name" value="RhoGEF"/>
    <property type="match status" value="1"/>
</dbReference>
<dbReference type="PRINTS" id="PR00452">
    <property type="entry name" value="SH3DOMAIN"/>
</dbReference>
<dbReference type="Gene3D" id="2.30.30.40">
    <property type="entry name" value="SH3 Domains"/>
    <property type="match status" value="1"/>
</dbReference>
<feature type="domain" description="SH3" evidence="4">
    <location>
        <begin position="3"/>
        <end position="62"/>
    </location>
</feature>
<evidence type="ECO:0008006" key="8">
    <source>
        <dbReference type="Google" id="ProtNLM"/>
    </source>
</evidence>
<feature type="compositionally biased region" description="Polar residues" evidence="3">
    <location>
        <begin position="769"/>
        <end position="782"/>
    </location>
</feature>
<dbReference type="GO" id="GO:0005737">
    <property type="term" value="C:cytoplasm"/>
    <property type="evidence" value="ECO:0007669"/>
    <property type="project" value="TreeGrafter"/>
</dbReference>
<dbReference type="Gene3D" id="1.20.900.10">
    <property type="entry name" value="Dbl homology (DH) domain"/>
    <property type="match status" value="1"/>
</dbReference>
<dbReference type="InterPro" id="IPR001452">
    <property type="entry name" value="SH3_domain"/>
</dbReference>
<dbReference type="InterPro" id="IPR036028">
    <property type="entry name" value="SH3-like_dom_sf"/>
</dbReference>
<dbReference type="PROSITE" id="PS50002">
    <property type="entry name" value="SH3"/>
    <property type="match status" value="1"/>
</dbReference>
<dbReference type="InterPro" id="IPR011993">
    <property type="entry name" value="PH-like_dom_sf"/>
</dbReference>
<feature type="compositionally biased region" description="Polar residues" evidence="3">
    <location>
        <begin position="466"/>
        <end position="481"/>
    </location>
</feature>